<evidence type="ECO:0000313" key="2">
    <source>
        <dbReference type="Proteomes" id="UP000324222"/>
    </source>
</evidence>
<proteinExistence type="predicted"/>
<gene>
    <name evidence="1" type="ORF">E2C01_066073</name>
</gene>
<reference evidence="1 2" key="1">
    <citation type="submission" date="2019-05" db="EMBL/GenBank/DDBJ databases">
        <title>Another draft genome of Portunus trituberculatus and its Hox gene families provides insights of decapod evolution.</title>
        <authorList>
            <person name="Jeong J.-H."/>
            <person name="Song I."/>
            <person name="Kim S."/>
            <person name="Choi T."/>
            <person name="Kim D."/>
            <person name="Ryu S."/>
            <person name="Kim W."/>
        </authorList>
    </citation>
    <scope>NUCLEOTIDE SEQUENCE [LARGE SCALE GENOMIC DNA]</scope>
    <source>
        <tissue evidence="1">Muscle</tissue>
    </source>
</reference>
<evidence type="ECO:0000313" key="1">
    <source>
        <dbReference type="EMBL" id="MPC71784.1"/>
    </source>
</evidence>
<keyword evidence="2" id="KW-1185">Reference proteome</keyword>
<name>A0A5B7HTJ0_PORTR</name>
<organism evidence="1 2">
    <name type="scientific">Portunus trituberculatus</name>
    <name type="common">Swimming crab</name>
    <name type="synonym">Neptunus trituberculatus</name>
    <dbReference type="NCBI Taxonomy" id="210409"/>
    <lineage>
        <taxon>Eukaryota</taxon>
        <taxon>Metazoa</taxon>
        <taxon>Ecdysozoa</taxon>
        <taxon>Arthropoda</taxon>
        <taxon>Crustacea</taxon>
        <taxon>Multicrustacea</taxon>
        <taxon>Malacostraca</taxon>
        <taxon>Eumalacostraca</taxon>
        <taxon>Eucarida</taxon>
        <taxon>Decapoda</taxon>
        <taxon>Pleocyemata</taxon>
        <taxon>Brachyura</taxon>
        <taxon>Eubrachyura</taxon>
        <taxon>Portunoidea</taxon>
        <taxon>Portunidae</taxon>
        <taxon>Portuninae</taxon>
        <taxon>Portunus</taxon>
    </lineage>
</organism>
<dbReference type="EMBL" id="VSRR010033568">
    <property type="protein sequence ID" value="MPC71784.1"/>
    <property type="molecule type" value="Genomic_DNA"/>
</dbReference>
<protein>
    <submittedName>
        <fullName evidence="1">Uncharacterized protein</fullName>
    </submittedName>
</protein>
<dbReference type="AlphaFoldDB" id="A0A5B7HTJ0"/>
<sequence length="84" mass="8520">MGIPLQPTIYQDVMASKCGGRAKRQDEAGMDGALCLDSPFSLHAATVSSPSLLLVTPGPQARILPSKLGGVGTTAGELLGCPTP</sequence>
<dbReference type="Proteomes" id="UP000324222">
    <property type="component" value="Unassembled WGS sequence"/>
</dbReference>
<comment type="caution">
    <text evidence="1">The sequence shown here is derived from an EMBL/GenBank/DDBJ whole genome shotgun (WGS) entry which is preliminary data.</text>
</comment>
<accession>A0A5B7HTJ0</accession>